<feature type="region of interest" description="Disordered" evidence="1">
    <location>
        <begin position="575"/>
        <end position="595"/>
    </location>
</feature>
<feature type="compositionally biased region" description="Polar residues" evidence="1">
    <location>
        <begin position="902"/>
        <end position="913"/>
    </location>
</feature>
<feature type="compositionally biased region" description="Polar residues" evidence="1">
    <location>
        <begin position="584"/>
        <end position="595"/>
    </location>
</feature>
<dbReference type="EMBL" id="VMBB01000021">
    <property type="protein sequence ID" value="MDR8261651.1"/>
    <property type="molecule type" value="Genomic_DNA"/>
</dbReference>
<feature type="compositionally biased region" description="Basic and acidic residues" evidence="1">
    <location>
        <begin position="964"/>
        <end position="974"/>
    </location>
</feature>
<evidence type="ECO:0000256" key="1">
    <source>
        <dbReference type="SAM" id="MobiDB-lite"/>
    </source>
</evidence>
<feature type="compositionally biased region" description="Basic and acidic residues" evidence="1">
    <location>
        <begin position="944"/>
        <end position="958"/>
    </location>
</feature>
<feature type="compositionally biased region" description="Polar residues" evidence="1">
    <location>
        <begin position="872"/>
        <end position="891"/>
    </location>
</feature>
<name>A0ABD5DCK3_ACIBA</name>
<reference evidence="2" key="1">
    <citation type="submission" date="2019-07" db="EMBL/GenBank/DDBJ databases">
        <title>Biological characteristics of mucoid Acinetobacter baumannii from a general hospital in China.</title>
        <authorList>
            <person name="Hua X."/>
            <person name="Yu Y."/>
        </authorList>
    </citation>
    <scope>NUCLEOTIDE SEQUENCE [LARGE SCALE GENOMIC DNA]</scope>
    <source>
        <strain evidence="2">N41</strain>
    </source>
</reference>
<protein>
    <submittedName>
        <fullName evidence="2">Uncharacterized protein</fullName>
    </submittedName>
</protein>
<accession>A0ABD5DCK3</accession>
<evidence type="ECO:0000313" key="2">
    <source>
        <dbReference type="EMBL" id="MDR8261651.1"/>
    </source>
</evidence>
<organism evidence="2">
    <name type="scientific">Acinetobacter baumannii</name>
    <dbReference type="NCBI Taxonomy" id="470"/>
    <lineage>
        <taxon>Bacteria</taxon>
        <taxon>Pseudomonadati</taxon>
        <taxon>Pseudomonadota</taxon>
        <taxon>Gammaproteobacteria</taxon>
        <taxon>Moraxellales</taxon>
        <taxon>Moraxellaceae</taxon>
        <taxon>Acinetobacter</taxon>
        <taxon>Acinetobacter calcoaceticus/baumannii complex</taxon>
    </lineage>
</organism>
<gene>
    <name evidence="2" type="ORF">FPK87_14430</name>
</gene>
<feature type="region of interest" description="Disordered" evidence="1">
    <location>
        <begin position="865"/>
        <end position="974"/>
    </location>
</feature>
<comment type="caution">
    <text evidence="2">The sequence shown here is derived from an EMBL/GenBank/DDBJ whole genome shotgun (WGS) entry which is preliminary data.</text>
</comment>
<sequence length="3646" mass="406773">MDINQLLSWGNAVTGQTLKQTQTQDATLRNQAALAQVASSSKYAALQAERAGIAARQDAIQKHAMEQEKNWVQPTDAELQRGGLPGLWSNGLNTALSAFDGVSHYLGQGIGSLYETSSMLNGLLVTDKTREAYARYKANQATPEDMKLLNAEAPRTPQRPLARTFLDVLNESQETHDIAGKFFGNKREGKPGLLDTDMYNQYHAQQRELKLKELNDAVDAKYLGRLNYSQDDLNKMSFSEKLSLLKKAGGDVLGYSREIAKNAFGANLDNKWALAGDLAGSLPYMLGGGLGVAVGAGAQTMEDAHHSIDQYVAREGHLPTAEDQLKMAGVSAVNFGANYLENILPVKALGWGARSAEKGSQASLEAMTASLKAARGAGDAAKLLAVAGGAGVANAVGSAVQDSIQRGWGSLDSKDVSLRSFLESAVQGGLIGGGAVAGGAVAGRVGATVKNAAEQGAQALSKRREAAQARTDYDTLINPESDYFDPAQAINTQVQAFHAEGATPEQQQQARQRMDQAIQVAEETFGKREAELTTAIQRHEELVTELNDTVAVIKDQMKATKDPEALSEMQTDLQEVESELKAATEQQASAQKDLEQLQQSRQAVYEARDRFDDQEANLTGSVETPAAIQKTVDTLTAKPDTEGNLAVTPEQIQEAVTKLKKNPMLVEPEQLKAIADNEHNGLSQNERGLLRRLADQQITLNQAKDADVVSKEIVEGGKSFRGLNEYTREVTKALGQDRTKVADRFLKELDNFQSHYADKAKVAETALAESKQLLESWKKDNPDQPVPEGLAQLEIYKDQKNGKWFINRGEVKIDPQQREEFGSLYINANAPKSAQLVSQIREDANQVAQAHALLNDMRNAYAPSKGIGDVTVENSNQAPNPKGDSTATAETPENPRAEQKGNQRNQQTESLGTKPQVKTEAKAKQEDKHSGKIAQNEPQGAQNTKHDESHTLDGKTPENAKQSESSDTKGKGRIRLLDQVKHEDRVAENQKPFTERNLVRASFVQKSGEGHLNPLTEVQDFISHVKSAENPREVLQQFYKKEISDKQLEHFVNFSKYTDKFKELFDKAFLYYPNAEYHHSDYMQYLAQPTEDGKATFDENVMTAMAHSAFTWIAENGNQPWATDDRILENIFHFNNVENMTASPDIQKEFRLSNSFTAMASEIGSKAMQALNLRLDDKLDIDPSRKSKLETAMGGYIIHALEHQGVLKVQEYTNAQMADFARQLGEGRYTEFLNNQLGLKLPANRAAWTEKQIKAVQQFENSKKVNQKFVSLVRKGDAVPEVVKRIMDSAKETKGFLSDLFRVERYNRPPSVEKPKDLVQNRIKNTDQGIPSHQRALLKKAQQHEQRVRVETLDPVAHLYKNHREEMLHLFDLRTDKDWLARNFHIKERESVAAKRQNVLRNLELALEFTGEYLERKGNEYQPFYTEFEVWQPQRMGVTNNMMNTQSNTVHRALATPAGFKMEIETPKGSLLEASFDKNGNLTSLGNFLRAVAEGAEDMKLELPGEYRKKSFDKVKPEEFLPVFIEWIESPEVQKAITATTQLRKLAADGQPVPKEVFRQIKPVLDQMGGGFMEFNSLIALSELYSAIEGKQEKFTSYMRAGSDGVTSGSAISHLMTATVDASTGTNDMAHGFGFITKQGHEDLGLNDIFDVNAAGVGDIYHTVNDFQNKRWVQVFSGKSGLMSHPFTNEVLGELFRSMNNLFKDFTDRNKGKASATPTIYGSSAGAIKANVADQSISKIYSIMRDLQKKYRINPAAAIEEAHARTLDMNYMLQYYNNFLVPAKPDTYMNTKYQDENGKPVTAVEYFGPKMEAEYNMNNPDNPISFANMELRDFLATYAEMRKPETKKDNQIWFAAISRYNKSRLGNKPVDYLPNNFLDPSTNLLNKVLPSDVEQALQTVAYNVHGKIHELALDDAYRDYLQIRNVDVAMIDVSYNIYKEAKEQLIQEAMAKALDPDSDGPKVAFRIDKQTGEKIPLEGLPPSVMKEIEKKLFTVRPVVASSLSTVSKDHLGTGLMMATQSERFLSDSAHKVQIQGMSTNKKMTSQLGTRAPVDGDPGVRGAVIPVLSTDARIAAETLGLDFPTEDMHDSNYANPDRAAEMGKFQNKTMHEVAATYHMQVEKLNAMMRSLDFWTRGEVKLSDEANKRILERLQQLQSKFYKDLPLSDRPDLSQMINDLTLDRYGMEMRKLDTLDGYYAIHHYGAAGGEYVLTPEDAKLREKSRRDLEADIAKGGKAYQRMHAVANGLSKIVDTGTQVVREDVGQTAPKSETVSFLEGKKDKPFRAGQLVGHLKGQVKSLAGKQLLDILEPLLPQGLTVNYFNDRSVPRHVTDAKEMIERGAVAWFDPNTNQINVLDTQSVNHKVTPETLLHELLHAGLRRATDMVADDKGTPEMQAAVKRLEMLRKDVMEAMNDAQRDRFKNAVTDVDELISWGMTNREFQNFLMKTPVSRGKRTITSMFKDFVSNALDLVFGTAHRSAQRRSIPAYEALVLDVGIIAQELHQMKDALDPQLKKQISPMIQARMNAEKHVRNLGTRDLFDALDGGNTSREFNERGRNLIEYVVDTVLSRQDRQSIVDNLNQQTLHSVAARDVGFSLSDREAYLAEAIEVTVEAALNNGAGTNIYKVFTAVHDEARKNLSPQSFFDGDWSMATAQDKALAQAKYDYLFKADSSQGKNSMISRFAGLALGSEAFHKMLDFSVPSKPKEEKTPLAKLMDAIDYIIAWTMNWMAGIKRSDKLNTKVEDLAERMATIDKLSRNTVMQKFEQQYFRLTSGIQKLGTIQGTILEKLGNSERLRNSNNRVLNTIGKAARVATSKKVGELPQFYKDLRNYEKPNTRYGVIAETLREFEGAEGFTQTVHKLLRGTKEIEKARTQHKTVVKHTVERAFATKLTAGQHKGIAYGLLRSGAHVLTGDFSTSQIRDMIGQEKVRKAAIDKLTNEIKAHPDYRGRMIIRAKQLGLFTQTGRPTPGLVPNALAIVQGVGSPAYKIEQKVADPDLVKKIDQLATMYAFEYMDHTNRKELLGVMTNEIRRTDTKDNGIATLLGVHRDLHQTSVDVLFAENPLSAIKGWMPEITNPYVQIRVESVSAKQDLESKGWKMVTEVKADPADLNQGKYAIYRLSNGGNQRRVSGVLSLTDTHTKGMTISDGATGDFTGTIKANLDDLVRKNERIDPDLYDPRKDFSTQLFANFDTEGNVMNYSYRMNANTRDNLLERNHSVGDLLGEFAGKSFDKMHSPDQNKRTIDALRADFSLNYSKNPHAYVAIGPSVSDPGARELWRLLPYDTRKYMADVWGKDKPMYVRNDLITTIFGYKKISMGNLWNKSKDERNAIEKVYATIMEGMFGKKAQLAAYRLGTGVTETVGLAKDIIVIRTADVLCQNIKANVVSLSAWGVSPLAIVRDTAIAFRAGKAYREDMNELIEVEYKLRSGIGNQAELEHRYAQLQDSLARNPLREFIEAGTMPSIVDDIEVTQDDYGYKSLLGKKLQPFTDPIPDWLKTIGKTAILSEGTIGHNIMSAATQYSEFTARYVLYNHLRKHEKLSHDDAVHEAMQMFINYDLPSSAQVQWLNDTGLLMFTKFLFRFQHVMFKILGRNPAFVMTQSLALNALTDTETVLDPNLLNKGLGVFHGGPLALPSAIGGSTPMNLVF</sequence>
<feature type="compositionally biased region" description="Basic and acidic residues" evidence="1">
    <location>
        <begin position="917"/>
        <end position="930"/>
    </location>
</feature>
<proteinExistence type="predicted"/>